<sequence length="646" mass="71300">MKTKRCNLWDDDGRPRRLRDGSKGCPRSSRDCLFVHPYEPEWAHAATSLPPPADAVADRDSDFFYISLSGRRRKPSTSSVQTDRKRDSFGSLSPRPRREDMGASSRRSRSPAGSVGSDKLERLRRDGANRHRSSREDDSSKKRRSPAPGGLKRDASMESSTRTSYRGSTNLPQASSKSSMPPPPVPSQQPPQPLQPPPPLPSPPNPPSFLLSRPQDSSTKSKKALTAAENRAVWNERIELISASVGARLEYSKVEKDIQTVNRLSQSSHAKKLPPEEAARINAQSMALERQREAKKKELSDSVQGLMGTEFWPALKQPDIPDLEAKYNDMKKHLTDLKGSIADLSAGYLALIGKSENPKPTPDADSQETSERPLKRQRISEDPEIPARTSEGSAVITCSRADLDAVRDKLQKLNDSVSELQNYICQRDADLNDEIEDQIAAKFEEVDFEALEADAKPSDAEIEAIVAPRLAEAVTGVNVTGEQLGLLAEEVANIMLQTNASALENTQNRQELNLAKELLIKTDEAARIAREAAEKDRKEMNALNATLQALISRPPAPAPQPMPTVPMAEYFLEVLEDPITTSIRAHCVPLLTQLRDELLTTTSEENTKLHDSLSPKLGNLAHYFDVFTTQVLHQDLANTTTPAQDG</sequence>
<protein>
    <submittedName>
        <fullName evidence="1">Uncharacterized protein</fullName>
    </submittedName>
</protein>
<organism evidence="1 2">
    <name type="scientific">Leucogyrophana mollusca</name>
    <dbReference type="NCBI Taxonomy" id="85980"/>
    <lineage>
        <taxon>Eukaryota</taxon>
        <taxon>Fungi</taxon>
        <taxon>Dikarya</taxon>
        <taxon>Basidiomycota</taxon>
        <taxon>Agaricomycotina</taxon>
        <taxon>Agaricomycetes</taxon>
        <taxon>Agaricomycetidae</taxon>
        <taxon>Boletales</taxon>
        <taxon>Boletales incertae sedis</taxon>
        <taxon>Leucogyrophana</taxon>
    </lineage>
</organism>
<name>A0ACB8BKJ3_9AGAM</name>
<dbReference type="EMBL" id="MU266385">
    <property type="protein sequence ID" value="KAH7926335.1"/>
    <property type="molecule type" value="Genomic_DNA"/>
</dbReference>
<proteinExistence type="predicted"/>
<gene>
    <name evidence="1" type="ORF">BV22DRAFT_1118989</name>
</gene>
<comment type="caution">
    <text evidence="1">The sequence shown here is derived from an EMBL/GenBank/DDBJ whole genome shotgun (WGS) entry which is preliminary data.</text>
</comment>
<evidence type="ECO:0000313" key="1">
    <source>
        <dbReference type="EMBL" id="KAH7926335.1"/>
    </source>
</evidence>
<evidence type="ECO:0000313" key="2">
    <source>
        <dbReference type="Proteomes" id="UP000790709"/>
    </source>
</evidence>
<accession>A0ACB8BKJ3</accession>
<reference evidence="1" key="1">
    <citation type="journal article" date="2021" name="New Phytol.">
        <title>Evolutionary innovations through gain and loss of genes in the ectomycorrhizal Boletales.</title>
        <authorList>
            <person name="Wu G."/>
            <person name="Miyauchi S."/>
            <person name="Morin E."/>
            <person name="Kuo A."/>
            <person name="Drula E."/>
            <person name="Varga T."/>
            <person name="Kohler A."/>
            <person name="Feng B."/>
            <person name="Cao Y."/>
            <person name="Lipzen A."/>
            <person name="Daum C."/>
            <person name="Hundley H."/>
            <person name="Pangilinan J."/>
            <person name="Johnson J."/>
            <person name="Barry K."/>
            <person name="LaButti K."/>
            <person name="Ng V."/>
            <person name="Ahrendt S."/>
            <person name="Min B."/>
            <person name="Choi I.G."/>
            <person name="Park H."/>
            <person name="Plett J.M."/>
            <person name="Magnuson J."/>
            <person name="Spatafora J.W."/>
            <person name="Nagy L.G."/>
            <person name="Henrissat B."/>
            <person name="Grigoriev I.V."/>
            <person name="Yang Z.L."/>
            <person name="Xu J."/>
            <person name="Martin F.M."/>
        </authorList>
    </citation>
    <scope>NUCLEOTIDE SEQUENCE</scope>
    <source>
        <strain evidence="1">KUC20120723A-06</strain>
    </source>
</reference>
<dbReference type="Proteomes" id="UP000790709">
    <property type="component" value="Unassembled WGS sequence"/>
</dbReference>
<keyword evidence="2" id="KW-1185">Reference proteome</keyword>